<evidence type="ECO:0000256" key="4">
    <source>
        <dbReference type="ARBA" id="ARBA00022989"/>
    </source>
</evidence>
<feature type="transmembrane region" description="Helical" evidence="6">
    <location>
        <begin position="143"/>
        <end position="161"/>
    </location>
</feature>
<name>A0A5C6AUN5_9BACT</name>
<comment type="subcellular location">
    <subcellularLocation>
        <location evidence="1">Cell membrane</location>
        <topology evidence="1">Multi-pass membrane protein</topology>
    </subcellularLocation>
</comment>
<dbReference type="Proteomes" id="UP000316213">
    <property type="component" value="Unassembled WGS sequence"/>
</dbReference>
<feature type="transmembrane region" description="Helical" evidence="6">
    <location>
        <begin position="173"/>
        <end position="194"/>
    </location>
</feature>
<feature type="transmembrane region" description="Helical" evidence="6">
    <location>
        <begin position="450"/>
        <end position="473"/>
    </location>
</feature>
<dbReference type="InterPro" id="IPR002797">
    <property type="entry name" value="Polysacc_synth"/>
</dbReference>
<feature type="transmembrane region" description="Helical" evidence="6">
    <location>
        <begin position="318"/>
        <end position="338"/>
    </location>
</feature>
<dbReference type="EMBL" id="SJPM01000002">
    <property type="protein sequence ID" value="TWU01874.1"/>
    <property type="molecule type" value="Genomic_DNA"/>
</dbReference>
<evidence type="ECO:0000313" key="8">
    <source>
        <dbReference type="Proteomes" id="UP000316213"/>
    </source>
</evidence>
<feature type="transmembrane region" description="Helical" evidence="6">
    <location>
        <begin position="200"/>
        <end position="221"/>
    </location>
</feature>
<dbReference type="InterPro" id="IPR050833">
    <property type="entry name" value="Poly_Biosynth_Transport"/>
</dbReference>
<keyword evidence="8" id="KW-1185">Reference proteome</keyword>
<dbReference type="PANTHER" id="PTHR30250:SF11">
    <property type="entry name" value="O-ANTIGEN TRANSPORTER-RELATED"/>
    <property type="match status" value="1"/>
</dbReference>
<dbReference type="RefSeq" id="WP_146577087.1">
    <property type="nucleotide sequence ID" value="NZ_SJPM01000002.1"/>
</dbReference>
<dbReference type="AlphaFoldDB" id="A0A5C6AUN5"/>
<feature type="transmembrane region" description="Helical" evidence="6">
    <location>
        <begin position="485"/>
        <end position="510"/>
    </location>
</feature>
<sequence length="533" mass="58507">MNPARTQAASTPSVHPSTRSVERDFRVDSLAVGMVVMLLMTILGRGIGFIRGMAFCRLMDDTDVGRWSMSFDFLTLITPVMLLGIPGVLPKFTEHFRIKGQLQLFVRRIAIGTIGCTLAFVLAMLIAPSWFSYAIFLQTQSDGLIYAVGVAVVGMIFYNFISDLNASLRQVRVVSLMQFIHGVGFTLLSVGWLLSGGEFIGVLWMFTLACVLATIPGNLSLKRNWRSAIRSAPMDRENAAEINQVSGDLRVGVMIKRLAPYAFALWMTNLIGNAFELVDRYMILHMLPIPDGLAPDLLASVKESIGQAAVGQYHSGRIIPMMLLSVAMMIAGVLMPYLSSDWEAKNWDAIKTRVGDVLLAVSTLFTMGSAFAILAGPFVFGVLLQGRYSDGMQLMPMALCFCIWNSLSMIGQCYLLTAEKGRSIAVAMAVGLVANLILNAVLIPTYGLTGAVTATLVAHGVTMTAIWFAMAVYDYPARAELPILSALPLTLLVSPWLAVIVTGTLAWFIWRDENKRTRLYECLPERLRSRLAF</sequence>
<feature type="transmembrane region" description="Helical" evidence="6">
    <location>
        <begin position="29"/>
        <end position="50"/>
    </location>
</feature>
<keyword evidence="5 6" id="KW-0472">Membrane</keyword>
<keyword evidence="4 6" id="KW-1133">Transmembrane helix</keyword>
<feature type="transmembrane region" description="Helical" evidence="6">
    <location>
        <begin position="70"/>
        <end position="89"/>
    </location>
</feature>
<dbReference type="PANTHER" id="PTHR30250">
    <property type="entry name" value="PST FAMILY PREDICTED COLANIC ACID TRANSPORTER"/>
    <property type="match status" value="1"/>
</dbReference>
<feature type="transmembrane region" description="Helical" evidence="6">
    <location>
        <begin position="358"/>
        <end position="384"/>
    </location>
</feature>
<evidence type="ECO:0000256" key="1">
    <source>
        <dbReference type="ARBA" id="ARBA00004651"/>
    </source>
</evidence>
<evidence type="ECO:0000256" key="5">
    <source>
        <dbReference type="ARBA" id="ARBA00023136"/>
    </source>
</evidence>
<keyword evidence="2" id="KW-1003">Cell membrane</keyword>
<dbReference type="GO" id="GO:0005886">
    <property type="term" value="C:plasma membrane"/>
    <property type="evidence" value="ECO:0007669"/>
    <property type="project" value="UniProtKB-SubCell"/>
</dbReference>
<organism evidence="7 8">
    <name type="scientific">Neorhodopirellula pilleata</name>
    <dbReference type="NCBI Taxonomy" id="2714738"/>
    <lineage>
        <taxon>Bacteria</taxon>
        <taxon>Pseudomonadati</taxon>
        <taxon>Planctomycetota</taxon>
        <taxon>Planctomycetia</taxon>
        <taxon>Pirellulales</taxon>
        <taxon>Pirellulaceae</taxon>
        <taxon>Neorhodopirellula</taxon>
    </lineage>
</organism>
<dbReference type="OrthoDB" id="256720at2"/>
<feature type="transmembrane region" description="Helical" evidence="6">
    <location>
        <begin position="109"/>
        <end position="131"/>
    </location>
</feature>
<accession>A0A5C6AUN5</accession>
<reference evidence="7 8" key="1">
    <citation type="submission" date="2019-02" db="EMBL/GenBank/DDBJ databases">
        <title>Deep-cultivation of Planctomycetes and their phenomic and genomic characterization uncovers novel biology.</title>
        <authorList>
            <person name="Wiegand S."/>
            <person name="Jogler M."/>
            <person name="Boedeker C."/>
            <person name="Pinto D."/>
            <person name="Vollmers J."/>
            <person name="Rivas-Marin E."/>
            <person name="Kohn T."/>
            <person name="Peeters S.H."/>
            <person name="Heuer A."/>
            <person name="Rast P."/>
            <person name="Oberbeckmann S."/>
            <person name="Bunk B."/>
            <person name="Jeske O."/>
            <person name="Meyerdierks A."/>
            <person name="Storesund J.E."/>
            <person name="Kallscheuer N."/>
            <person name="Luecker S."/>
            <person name="Lage O.M."/>
            <person name="Pohl T."/>
            <person name="Merkel B.J."/>
            <person name="Hornburger P."/>
            <person name="Mueller R.-W."/>
            <person name="Bruemmer F."/>
            <person name="Labrenz M."/>
            <person name="Spormann A.M."/>
            <person name="Op Den Camp H."/>
            <person name="Overmann J."/>
            <person name="Amann R."/>
            <person name="Jetten M.S.M."/>
            <person name="Mascher T."/>
            <person name="Medema M.H."/>
            <person name="Devos D.P."/>
            <person name="Kaster A.-K."/>
            <person name="Ovreas L."/>
            <person name="Rohde M."/>
            <person name="Galperin M.Y."/>
            <person name="Jogler C."/>
        </authorList>
    </citation>
    <scope>NUCLEOTIDE SEQUENCE [LARGE SCALE GENOMIC DNA]</scope>
    <source>
        <strain evidence="7 8">Pla100</strain>
    </source>
</reference>
<evidence type="ECO:0000256" key="3">
    <source>
        <dbReference type="ARBA" id="ARBA00022692"/>
    </source>
</evidence>
<feature type="transmembrane region" description="Helical" evidence="6">
    <location>
        <begin position="396"/>
        <end position="417"/>
    </location>
</feature>
<comment type="caution">
    <text evidence="7">The sequence shown here is derived from an EMBL/GenBank/DDBJ whole genome shotgun (WGS) entry which is preliminary data.</text>
</comment>
<proteinExistence type="predicted"/>
<gene>
    <name evidence="7" type="ORF">Pla100_16100</name>
</gene>
<evidence type="ECO:0000256" key="2">
    <source>
        <dbReference type="ARBA" id="ARBA00022475"/>
    </source>
</evidence>
<evidence type="ECO:0000313" key="7">
    <source>
        <dbReference type="EMBL" id="TWU01874.1"/>
    </source>
</evidence>
<dbReference type="Pfam" id="PF01943">
    <property type="entry name" value="Polysacc_synt"/>
    <property type="match status" value="1"/>
</dbReference>
<keyword evidence="3 6" id="KW-0812">Transmembrane</keyword>
<evidence type="ECO:0000256" key="6">
    <source>
        <dbReference type="SAM" id="Phobius"/>
    </source>
</evidence>
<feature type="transmembrane region" description="Helical" evidence="6">
    <location>
        <begin position="423"/>
        <end position="443"/>
    </location>
</feature>
<protein>
    <submittedName>
        <fullName evidence="7">MurJ-like flippase</fullName>
    </submittedName>
</protein>